<evidence type="ECO:0000256" key="1">
    <source>
        <dbReference type="ARBA" id="ARBA00005254"/>
    </source>
</evidence>
<protein>
    <submittedName>
        <fullName evidence="2">ClpP/crotonase</fullName>
    </submittedName>
</protein>
<comment type="similarity">
    <text evidence="1">Belongs to the enoyl-CoA hydratase/isomerase family.</text>
</comment>
<dbReference type="Gene3D" id="1.10.12.10">
    <property type="entry name" value="Lyase 2-enoyl-coa Hydratase, Chain A, domain 2"/>
    <property type="match status" value="1"/>
</dbReference>
<dbReference type="InterPro" id="IPR014748">
    <property type="entry name" value="Enoyl-CoA_hydra_C"/>
</dbReference>
<dbReference type="Pfam" id="PF00378">
    <property type="entry name" value="ECH_1"/>
    <property type="match status" value="1"/>
</dbReference>
<organism evidence="2 3">
    <name type="scientific">Aspergillus pseudoustus</name>
    <dbReference type="NCBI Taxonomy" id="1810923"/>
    <lineage>
        <taxon>Eukaryota</taxon>
        <taxon>Fungi</taxon>
        <taxon>Dikarya</taxon>
        <taxon>Ascomycota</taxon>
        <taxon>Pezizomycotina</taxon>
        <taxon>Eurotiomycetes</taxon>
        <taxon>Eurotiomycetidae</taxon>
        <taxon>Eurotiales</taxon>
        <taxon>Aspergillaceae</taxon>
        <taxon>Aspergillus</taxon>
        <taxon>Aspergillus subgen. Nidulantes</taxon>
    </lineage>
</organism>
<dbReference type="InterPro" id="IPR051053">
    <property type="entry name" value="ECH/Chromodomain_protein"/>
</dbReference>
<reference evidence="2 3" key="1">
    <citation type="submission" date="2024-07" db="EMBL/GenBank/DDBJ databases">
        <title>Section-level genome sequencing and comparative genomics of Aspergillus sections Usti and Cavernicolus.</title>
        <authorList>
            <consortium name="Lawrence Berkeley National Laboratory"/>
            <person name="Nybo J.L."/>
            <person name="Vesth T.C."/>
            <person name="Theobald S."/>
            <person name="Frisvad J.C."/>
            <person name="Larsen T.O."/>
            <person name="Kjaerboelling I."/>
            <person name="Rothschild-Mancinelli K."/>
            <person name="Lyhne E.K."/>
            <person name="Kogle M.E."/>
            <person name="Barry K."/>
            <person name="Clum A."/>
            <person name="Na H."/>
            <person name="Ledsgaard L."/>
            <person name="Lin J."/>
            <person name="Lipzen A."/>
            <person name="Kuo A."/>
            <person name="Riley R."/>
            <person name="Mondo S."/>
            <person name="Labutti K."/>
            <person name="Haridas S."/>
            <person name="Pangalinan J."/>
            <person name="Salamov A.A."/>
            <person name="Simmons B.A."/>
            <person name="Magnuson J.K."/>
            <person name="Chen J."/>
            <person name="Drula E."/>
            <person name="Henrissat B."/>
            <person name="Wiebenga A."/>
            <person name="Lubbers R.J."/>
            <person name="Gomes A.C."/>
            <person name="Makela M.R."/>
            <person name="Stajich J."/>
            <person name="Grigoriev I.V."/>
            <person name="Mortensen U.H."/>
            <person name="De Vries R.P."/>
            <person name="Baker S.E."/>
            <person name="Andersen M.R."/>
        </authorList>
    </citation>
    <scope>NUCLEOTIDE SEQUENCE [LARGE SCALE GENOMIC DNA]</scope>
    <source>
        <strain evidence="2 3">CBS 123904</strain>
    </source>
</reference>
<dbReference type="InterPro" id="IPR029045">
    <property type="entry name" value="ClpP/crotonase-like_dom_sf"/>
</dbReference>
<dbReference type="SUPFAM" id="SSF52096">
    <property type="entry name" value="ClpP/crotonase"/>
    <property type="match status" value="1"/>
</dbReference>
<keyword evidence="3" id="KW-1185">Reference proteome</keyword>
<dbReference type="Proteomes" id="UP001610446">
    <property type="component" value="Unassembled WGS sequence"/>
</dbReference>
<name>A0ABR4KD63_9EURO</name>
<proteinExistence type="inferred from homology"/>
<gene>
    <name evidence="2" type="ORF">BJY01DRAFT_245530</name>
</gene>
<sequence>MIPIRPDVVPPKSYETLDIRDVKVSHHPAGAPEPTPIIIISLDRPARRNAYTIEMMEAFELVYPMLDVDERVRAVILTGSGTAFCAGLDFSKGLPDQDERNMDHRDSGGRINLAIYRCRKPTICAINGPAVGIGLTMTLSSAIRIAWAGAKCGFPFVRRGITMESNSSFFLPRLIGYSNATYLVVTGEVFPANSNLFAGLFQELLDKQEDVLPRALALAETLVGQTSLLASYLNRELIWHNPGSAEATHLVDSPTLYHMFNSRDCQEGFESFMEKRGPAFKDSVERGLPPYFPWWMPSDVGRRPRRQLQKL</sequence>
<dbReference type="PANTHER" id="PTHR43684">
    <property type="match status" value="1"/>
</dbReference>
<dbReference type="InterPro" id="IPR001753">
    <property type="entry name" value="Enoyl-CoA_hydra/iso"/>
</dbReference>
<dbReference type="EMBL" id="JBFXLU010000038">
    <property type="protein sequence ID" value="KAL2850221.1"/>
    <property type="molecule type" value="Genomic_DNA"/>
</dbReference>
<dbReference type="CDD" id="cd06558">
    <property type="entry name" value="crotonase-like"/>
    <property type="match status" value="1"/>
</dbReference>
<accession>A0ABR4KD63</accession>
<dbReference type="PANTHER" id="PTHR43684:SF4">
    <property type="entry name" value="ENOYL-COA HYDRATASE_ISOMERASE FAMILY PROTEIN (AFU_ORTHOLOGUE AFUA_1G01890)"/>
    <property type="match status" value="1"/>
</dbReference>
<dbReference type="Gene3D" id="3.90.226.10">
    <property type="entry name" value="2-enoyl-CoA Hydratase, Chain A, domain 1"/>
    <property type="match status" value="1"/>
</dbReference>
<evidence type="ECO:0000313" key="2">
    <source>
        <dbReference type="EMBL" id="KAL2850221.1"/>
    </source>
</evidence>
<comment type="caution">
    <text evidence="2">The sequence shown here is derived from an EMBL/GenBank/DDBJ whole genome shotgun (WGS) entry which is preliminary data.</text>
</comment>
<evidence type="ECO:0000313" key="3">
    <source>
        <dbReference type="Proteomes" id="UP001610446"/>
    </source>
</evidence>